<feature type="coiled-coil region" evidence="5">
    <location>
        <begin position="364"/>
        <end position="391"/>
    </location>
</feature>
<name>A0A5B8MYI8_9CHLO</name>
<evidence type="ECO:0000313" key="10">
    <source>
        <dbReference type="Proteomes" id="UP000316726"/>
    </source>
</evidence>
<dbReference type="InterPro" id="IPR027353">
    <property type="entry name" value="NET_dom"/>
</dbReference>
<feature type="compositionally biased region" description="Polar residues" evidence="6">
    <location>
        <begin position="82"/>
        <end position="94"/>
    </location>
</feature>
<evidence type="ECO:0000256" key="2">
    <source>
        <dbReference type="ARBA" id="ARBA00023117"/>
    </source>
</evidence>
<dbReference type="EMBL" id="CP031047">
    <property type="protein sequence ID" value="QDZ24682.1"/>
    <property type="molecule type" value="Genomic_DNA"/>
</dbReference>
<evidence type="ECO:0000313" key="9">
    <source>
        <dbReference type="EMBL" id="QDZ24682.1"/>
    </source>
</evidence>
<dbReference type="SMART" id="SM00297">
    <property type="entry name" value="BROMO"/>
    <property type="match status" value="1"/>
</dbReference>
<feature type="compositionally biased region" description="Polar residues" evidence="6">
    <location>
        <begin position="402"/>
        <end position="411"/>
    </location>
</feature>
<dbReference type="Pfam" id="PF17035">
    <property type="entry name" value="BET"/>
    <property type="match status" value="1"/>
</dbReference>
<feature type="compositionally biased region" description="Polar residues" evidence="6">
    <location>
        <begin position="450"/>
        <end position="467"/>
    </location>
</feature>
<proteinExistence type="predicted"/>
<evidence type="ECO:0000256" key="1">
    <source>
        <dbReference type="ARBA" id="ARBA00023015"/>
    </source>
</evidence>
<feature type="region of interest" description="Disordered" evidence="6">
    <location>
        <begin position="393"/>
        <end position="560"/>
    </location>
</feature>
<feature type="compositionally biased region" description="Basic and acidic residues" evidence="6">
    <location>
        <begin position="515"/>
        <end position="560"/>
    </location>
</feature>
<protein>
    <submittedName>
        <fullName evidence="9">Bromodomain-containing protein</fullName>
    </submittedName>
</protein>
<reference evidence="9 10" key="1">
    <citation type="submission" date="2018-07" db="EMBL/GenBank/DDBJ databases">
        <title>The complete nuclear genome of the prasinophyte Chloropicon primus (CCMP1205).</title>
        <authorList>
            <person name="Pombert J.-F."/>
            <person name="Otis C."/>
            <person name="Turmel M."/>
            <person name="Lemieux C."/>
        </authorList>
    </citation>
    <scope>NUCLEOTIDE SEQUENCE [LARGE SCALE GENOMIC DNA]</scope>
    <source>
        <strain evidence="9 10">CCMP1205</strain>
    </source>
</reference>
<dbReference type="PANTHER" id="PTHR45926">
    <property type="entry name" value="OSJNBA0053K19.4 PROTEIN"/>
    <property type="match status" value="1"/>
</dbReference>
<accession>A0A5B8MYI8</accession>
<dbReference type="Proteomes" id="UP000316726">
    <property type="component" value="Chromosome 14"/>
</dbReference>
<keyword evidence="5" id="KW-0175">Coiled coil</keyword>
<organism evidence="9 10">
    <name type="scientific">Chloropicon primus</name>
    <dbReference type="NCBI Taxonomy" id="1764295"/>
    <lineage>
        <taxon>Eukaryota</taxon>
        <taxon>Viridiplantae</taxon>
        <taxon>Chlorophyta</taxon>
        <taxon>Chloropicophyceae</taxon>
        <taxon>Chloropicales</taxon>
        <taxon>Chloropicaceae</taxon>
        <taxon>Chloropicon</taxon>
    </lineage>
</organism>
<evidence type="ECO:0000256" key="3">
    <source>
        <dbReference type="ARBA" id="ARBA00023163"/>
    </source>
</evidence>
<feature type="domain" description="NET" evidence="8">
    <location>
        <begin position="285"/>
        <end position="366"/>
    </location>
</feature>
<evidence type="ECO:0000256" key="5">
    <source>
        <dbReference type="SAM" id="Coils"/>
    </source>
</evidence>
<keyword evidence="2 4" id="KW-0103">Bromodomain</keyword>
<dbReference type="STRING" id="1764295.A0A5B8MYI8"/>
<dbReference type="Pfam" id="PF00439">
    <property type="entry name" value="Bromodomain"/>
    <property type="match status" value="1"/>
</dbReference>
<evidence type="ECO:0000256" key="6">
    <source>
        <dbReference type="SAM" id="MobiDB-lite"/>
    </source>
</evidence>
<dbReference type="OrthoDB" id="21449at2759"/>
<evidence type="ECO:0000256" key="4">
    <source>
        <dbReference type="PROSITE-ProRule" id="PRU00035"/>
    </source>
</evidence>
<dbReference type="InterPro" id="IPR001487">
    <property type="entry name" value="Bromodomain"/>
</dbReference>
<gene>
    <name evidence="9" type="ORF">A3770_14p72000</name>
</gene>
<feature type="region of interest" description="Disordered" evidence="6">
    <location>
        <begin position="1"/>
        <end position="30"/>
    </location>
</feature>
<dbReference type="InterPro" id="IPR038336">
    <property type="entry name" value="NET_sf"/>
</dbReference>
<dbReference type="InterPro" id="IPR036427">
    <property type="entry name" value="Bromodomain-like_sf"/>
</dbReference>
<keyword evidence="3" id="KW-0804">Transcription</keyword>
<dbReference type="Gene3D" id="1.20.1270.220">
    <property type="match status" value="1"/>
</dbReference>
<evidence type="ECO:0000259" key="8">
    <source>
        <dbReference type="PROSITE" id="PS51525"/>
    </source>
</evidence>
<dbReference type="PROSITE" id="PS51525">
    <property type="entry name" value="NET"/>
    <property type="match status" value="1"/>
</dbReference>
<dbReference type="PRINTS" id="PR00503">
    <property type="entry name" value="BROMODOMAIN"/>
</dbReference>
<keyword evidence="1" id="KW-0805">Transcription regulation</keyword>
<dbReference type="PROSITE" id="PS50014">
    <property type="entry name" value="BROMODOMAIN_2"/>
    <property type="match status" value="1"/>
</dbReference>
<feature type="domain" description="Bromo" evidence="7">
    <location>
        <begin position="127"/>
        <end position="208"/>
    </location>
</feature>
<sequence>MAANSSMSGGAGGAAGGFATLGREDRKSKKAELKLELERVNKELQRVEVKIAKKRRSLGHGGGQRSRKSEDGKRGVKRKSTESGGKSAMTSSEPMSREARRQVMLKERNRRVQSLWGQCATILKQLKQNRNAWPFHKPVDWRTLGIPDYPKIVKMPMDMQTVADKLGGFDAKCKETPREYKSLLEFRDDLRLIFDNCQLYNPVGSDVRQMGDSLADLFEKKWQNSNLEGKFAMELEHQKREEDDLKNFQSYRGVSKHQKTASQQLDHLQTEINKLKQQMPGGKKAKPGDDPNADMSFEEKRKLSVNLGMLPAEKLGRVVQIINEGPSKIDNSEEEIELDIDKLDNQTLWRLNKYVNSCLKGAKKNTHQEKIQRMQQQQEETARKLEDVNATLASRSAGGPSTDFSPVSSKRQLGADKDSDSSDSESESAEGVGSDGDMKKNSSFAGDVTRVSTTRPQGSQPQILNDSGNREVTLKNASAWETLTEKDPGGAKSPAEASAGEKKAEAGNSLWSEFQSREQQMKAREKAELERKQQAEKEEKERKEREEKMRIEKAEKETEELKAAQAALLTGDTRMQLPEKTEELKQLQKSESILPSMGLTLVQYDEDEAMEGEDDAEEGEL</sequence>
<dbReference type="SUPFAM" id="SSF47370">
    <property type="entry name" value="Bromodomain"/>
    <property type="match status" value="1"/>
</dbReference>
<keyword evidence="10" id="KW-1185">Reference proteome</keyword>
<evidence type="ECO:0000259" key="7">
    <source>
        <dbReference type="PROSITE" id="PS50014"/>
    </source>
</evidence>
<dbReference type="Gene3D" id="1.20.920.10">
    <property type="entry name" value="Bromodomain-like"/>
    <property type="match status" value="1"/>
</dbReference>
<dbReference type="AlphaFoldDB" id="A0A5B8MYI8"/>
<feature type="region of interest" description="Disordered" evidence="6">
    <location>
        <begin position="46"/>
        <end position="100"/>
    </location>
</feature>